<dbReference type="OrthoDB" id="255290at2"/>
<dbReference type="RefSeq" id="WP_145029404.1">
    <property type="nucleotide sequence ID" value="NZ_CP036271.1"/>
</dbReference>
<dbReference type="SUPFAM" id="SSF56349">
    <property type="entry name" value="DNA breaking-rejoining enzymes"/>
    <property type="match status" value="1"/>
</dbReference>
<dbReference type="InterPro" id="IPR002104">
    <property type="entry name" value="Integrase_catalytic"/>
</dbReference>
<feature type="domain" description="Core-binding (CB)" evidence="7">
    <location>
        <begin position="53"/>
        <end position="132"/>
    </location>
</feature>
<proteinExistence type="inferred from homology"/>
<evidence type="ECO:0000259" key="7">
    <source>
        <dbReference type="PROSITE" id="PS51900"/>
    </source>
</evidence>
<organism evidence="8 9">
    <name type="scientific">Caulifigura coniformis</name>
    <dbReference type="NCBI Taxonomy" id="2527983"/>
    <lineage>
        <taxon>Bacteria</taxon>
        <taxon>Pseudomonadati</taxon>
        <taxon>Planctomycetota</taxon>
        <taxon>Planctomycetia</taxon>
        <taxon>Planctomycetales</taxon>
        <taxon>Planctomycetaceae</taxon>
        <taxon>Caulifigura</taxon>
    </lineage>
</organism>
<dbReference type="PROSITE" id="PS51900">
    <property type="entry name" value="CB"/>
    <property type="match status" value="1"/>
</dbReference>
<dbReference type="PANTHER" id="PTHR30349">
    <property type="entry name" value="PHAGE INTEGRASE-RELATED"/>
    <property type="match status" value="1"/>
</dbReference>
<evidence type="ECO:0000256" key="2">
    <source>
        <dbReference type="ARBA" id="ARBA00022908"/>
    </source>
</evidence>
<keyword evidence="9" id="KW-1185">Reference proteome</keyword>
<protein>
    <submittedName>
        <fullName evidence="8">Site-specific tyrosine recombinase XerC</fullName>
    </submittedName>
</protein>
<dbReference type="AlphaFoldDB" id="A0A517SCL0"/>
<comment type="similarity">
    <text evidence="1">Belongs to the 'phage' integrase family.</text>
</comment>
<evidence type="ECO:0000313" key="8">
    <source>
        <dbReference type="EMBL" id="QDT53853.1"/>
    </source>
</evidence>
<dbReference type="PANTHER" id="PTHR30349:SF41">
    <property type="entry name" value="INTEGRASE_RECOMBINASE PROTEIN MJ0367-RELATED"/>
    <property type="match status" value="1"/>
</dbReference>
<dbReference type="InterPro" id="IPR044068">
    <property type="entry name" value="CB"/>
</dbReference>
<evidence type="ECO:0000256" key="3">
    <source>
        <dbReference type="ARBA" id="ARBA00023125"/>
    </source>
</evidence>
<dbReference type="InParanoid" id="A0A517SCL0"/>
<dbReference type="KEGG" id="ccos:Pan44_18790"/>
<gene>
    <name evidence="8" type="ORF">Pan44_18790</name>
</gene>
<dbReference type="InterPro" id="IPR013762">
    <property type="entry name" value="Integrase-like_cat_sf"/>
</dbReference>
<sequence length="393" mass="45429">MPHFPKPFFKRSRGSWYVEIDRKQVKLGPDREGAFRRYHELMRQPEAKVLTSESVVALADQFLGWLKSHRSPDTFSWYQYRIERFCRRYPELTTDALKPFHVQQWVDSYPKLSRTSKRNYVRSVKRCLKWGVQQGYLASSPIEQLEVPGGDRKETFVTVEEYERLLAHLSDQAFRDLIVTTWETGCRPQESLRVEARHVDLKHSRWVFPKSESKGKRQPRVVYLTPAALEITQRRMNEFPTGPLFRNRNGNPWTPDSANCAFDRLRTRIFQRSNPANEELVAEAATRIRLMLSPERIIEGDAVPKSPRQLQAEARRKALAELVKKHVPRYSLYALRHSWATNALKSGVDPLTTAILLGHSDPSTLSRVYQHLGLNPAHMLEQARRASGGAAAS</sequence>
<keyword evidence="3 5" id="KW-0238">DNA-binding</keyword>
<dbReference type="Pfam" id="PF00589">
    <property type="entry name" value="Phage_integrase"/>
    <property type="match status" value="1"/>
</dbReference>
<dbReference type="GO" id="GO:0006310">
    <property type="term" value="P:DNA recombination"/>
    <property type="evidence" value="ECO:0007669"/>
    <property type="project" value="UniProtKB-KW"/>
</dbReference>
<evidence type="ECO:0000256" key="1">
    <source>
        <dbReference type="ARBA" id="ARBA00008857"/>
    </source>
</evidence>
<evidence type="ECO:0000259" key="6">
    <source>
        <dbReference type="PROSITE" id="PS51898"/>
    </source>
</evidence>
<dbReference type="InterPro" id="IPR011010">
    <property type="entry name" value="DNA_brk_join_enz"/>
</dbReference>
<dbReference type="PROSITE" id="PS51898">
    <property type="entry name" value="TYR_RECOMBINASE"/>
    <property type="match status" value="1"/>
</dbReference>
<dbReference type="Gene3D" id="1.10.443.10">
    <property type="entry name" value="Intergrase catalytic core"/>
    <property type="match status" value="1"/>
</dbReference>
<keyword evidence="2" id="KW-0229">DNA integration</keyword>
<keyword evidence="4" id="KW-0233">DNA recombination</keyword>
<dbReference type="GO" id="GO:0015074">
    <property type="term" value="P:DNA integration"/>
    <property type="evidence" value="ECO:0007669"/>
    <property type="project" value="UniProtKB-KW"/>
</dbReference>
<name>A0A517SCL0_9PLAN</name>
<evidence type="ECO:0000256" key="5">
    <source>
        <dbReference type="PROSITE-ProRule" id="PRU01248"/>
    </source>
</evidence>
<feature type="domain" description="Tyr recombinase" evidence="6">
    <location>
        <begin position="152"/>
        <end position="384"/>
    </location>
</feature>
<accession>A0A517SCL0</accession>
<dbReference type="Gene3D" id="1.10.150.130">
    <property type="match status" value="1"/>
</dbReference>
<dbReference type="InterPro" id="IPR050090">
    <property type="entry name" value="Tyrosine_recombinase_XerCD"/>
</dbReference>
<reference evidence="8 9" key="1">
    <citation type="submission" date="2019-02" db="EMBL/GenBank/DDBJ databases">
        <title>Deep-cultivation of Planctomycetes and their phenomic and genomic characterization uncovers novel biology.</title>
        <authorList>
            <person name="Wiegand S."/>
            <person name="Jogler M."/>
            <person name="Boedeker C."/>
            <person name="Pinto D."/>
            <person name="Vollmers J."/>
            <person name="Rivas-Marin E."/>
            <person name="Kohn T."/>
            <person name="Peeters S.H."/>
            <person name="Heuer A."/>
            <person name="Rast P."/>
            <person name="Oberbeckmann S."/>
            <person name="Bunk B."/>
            <person name="Jeske O."/>
            <person name="Meyerdierks A."/>
            <person name="Storesund J.E."/>
            <person name="Kallscheuer N."/>
            <person name="Luecker S."/>
            <person name="Lage O.M."/>
            <person name="Pohl T."/>
            <person name="Merkel B.J."/>
            <person name="Hornburger P."/>
            <person name="Mueller R.-W."/>
            <person name="Bruemmer F."/>
            <person name="Labrenz M."/>
            <person name="Spormann A.M."/>
            <person name="Op den Camp H."/>
            <person name="Overmann J."/>
            <person name="Amann R."/>
            <person name="Jetten M.S.M."/>
            <person name="Mascher T."/>
            <person name="Medema M.H."/>
            <person name="Devos D.P."/>
            <person name="Kaster A.-K."/>
            <person name="Ovreas L."/>
            <person name="Rohde M."/>
            <person name="Galperin M.Y."/>
            <person name="Jogler C."/>
        </authorList>
    </citation>
    <scope>NUCLEOTIDE SEQUENCE [LARGE SCALE GENOMIC DNA]</scope>
    <source>
        <strain evidence="8 9">Pan44</strain>
    </source>
</reference>
<evidence type="ECO:0000313" key="9">
    <source>
        <dbReference type="Proteomes" id="UP000315700"/>
    </source>
</evidence>
<dbReference type="GO" id="GO:0003677">
    <property type="term" value="F:DNA binding"/>
    <property type="evidence" value="ECO:0007669"/>
    <property type="project" value="UniProtKB-UniRule"/>
</dbReference>
<evidence type="ECO:0000256" key="4">
    <source>
        <dbReference type="ARBA" id="ARBA00023172"/>
    </source>
</evidence>
<dbReference type="EMBL" id="CP036271">
    <property type="protein sequence ID" value="QDT53853.1"/>
    <property type="molecule type" value="Genomic_DNA"/>
</dbReference>
<dbReference type="Proteomes" id="UP000315700">
    <property type="component" value="Chromosome"/>
</dbReference>
<dbReference type="InterPro" id="IPR010998">
    <property type="entry name" value="Integrase_recombinase_N"/>
</dbReference>